<comment type="caution">
    <text evidence="8">The sequence shown here is derived from an EMBL/GenBank/DDBJ whole genome shotgun (WGS) entry which is preliminary data.</text>
</comment>
<dbReference type="InterPro" id="IPR027417">
    <property type="entry name" value="P-loop_NTPase"/>
</dbReference>
<dbReference type="PRINTS" id="PR00364">
    <property type="entry name" value="DISEASERSIST"/>
</dbReference>
<evidence type="ECO:0000259" key="6">
    <source>
        <dbReference type="Pfam" id="PF23559"/>
    </source>
</evidence>
<protein>
    <recommendedName>
        <fullName evidence="10">NB-ARC domain, LRR domain containing protein</fullName>
    </recommendedName>
</protein>
<evidence type="ECO:0000259" key="4">
    <source>
        <dbReference type="Pfam" id="PF00931"/>
    </source>
</evidence>
<dbReference type="InterPro" id="IPR058922">
    <property type="entry name" value="WHD_DRP"/>
</dbReference>
<dbReference type="GO" id="GO:0098542">
    <property type="term" value="P:defense response to other organism"/>
    <property type="evidence" value="ECO:0007669"/>
    <property type="project" value="TreeGrafter"/>
</dbReference>
<sequence length="989" mass="112979">MVETFLTPIIGRLFELLADEVNSLKGVHKEVKSLKDELEIIQPFLKDAEAKSEKGEVSDATKVWLKQIREEADRIEDVIDEYLHHIMQRRHEGQQRSIAGSLRKAGHLIKALKPRRDIASEVRDINESLRVIKERGQSFGLRPFEKGSSSSTTIVEAHVVPRLGSLFIEEDELVGIDLASTELLRNLVEGPSTRSVISLVGEGGIGKTTLAKKVYRDVVDKGHFDCHVWITVSRPYNMEKILKVMKSEICSSKEQPREELGRFEELIGSLRQYLQMKRYVVVFDDIWQTDFWDVMKYALPSNDRGSRIIVTTRNTMVVNSFKETPFDVVQELKTWSPDLAWKLFCKNAFRYEFGGNCPQELEELSRKIVTKCQGLPLVIAAVAGLLSKKEKIKLEWQNVLDNINYEFEKNPQLASVSKVLSFSYHDLPYHLKQCFLYFGIFPQDYAIVEDRLCSLWIAEGFIESRRDKTLEQVAKEYLNELIHRNLVSLEIGTYGIKRVCRVHDLIHEIILARFDESLFCQILNEKKLRYRGKSHRLSICGTTNDVRKIVGDFKLRSLLLFDTDDLTNSFVVSLFESFKLLKVLDFEAAPLCSLPSEVGNLFHLKYLNLRGTSVKTLPKSIGKLQNLQTLNISQTLVRELPIEINSLRSLRYLLAYWYDDQNKDFSFDAFCSVRIHNGFGCLEELQTLRIVEACVSGDGFVKELEKLRKLTTLGTGKLTAEMGKTLGASIEKMHHLEKLYLSSIKEDESLDLNISSPPRLLHHLSLKCRLPEFPDWISKLENLSGLSLRFSRLTGDLLKGLKSLPNLSFLYLYKAYDGEELHFEEGGFQKLKQLHIRNLDGLRVVKIDRGALPLLETLKLGPCPLMNETPSGMEHLTNLKSLKIRNMPREFVVSLKPDGGSHFWKIKHVPSITVVYKGDSYQLGSSDLLRHLQEPVPRPRPGLDLQLRLRSGLGARPQPDLDLMLISTSIRSYRTSLTPDLGLDAQPQP</sequence>
<feature type="domain" description="NB-ARC" evidence="4">
    <location>
        <begin position="182"/>
        <end position="351"/>
    </location>
</feature>
<dbReference type="Gene3D" id="1.10.8.430">
    <property type="entry name" value="Helical domain of apoptotic protease-activating factors"/>
    <property type="match status" value="1"/>
</dbReference>
<dbReference type="FunFam" id="3.40.50.300:FF:001091">
    <property type="entry name" value="Probable disease resistance protein At1g61300"/>
    <property type="match status" value="1"/>
</dbReference>
<dbReference type="InterPro" id="IPR036388">
    <property type="entry name" value="WH-like_DNA-bd_sf"/>
</dbReference>
<evidence type="ECO:0000256" key="2">
    <source>
        <dbReference type="ARBA" id="ARBA00022741"/>
    </source>
</evidence>
<dbReference type="Proteomes" id="UP001187192">
    <property type="component" value="Unassembled WGS sequence"/>
</dbReference>
<dbReference type="InterPro" id="IPR041118">
    <property type="entry name" value="Rx_N"/>
</dbReference>
<dbReference type="GO" id="GO:0043531">
    <property type="term" value="F:ADP binding"/>
    <property type="evidence" value="ECO:0007669"/>
    <property type="project" value="InterPro"/>
</dbReference>
<dbReference type="Pfam" id="PF00931">
    <property type="entry name" value="NB-ARC"/>
    <property type="match status" value="1"/>
</dbReference>
<evidence type="ECO:0000259" key="7">
    <source>
        <dbReference type="Pfam" id="PF23598"/>
    </source>
</evidence>
<name>A0AA88DSJ8_FICCA</name>
<reference evidence="8" key="1">
    <citation type="submission" date="2023-07" db="EMBL/GenBank/DDBJ databases">
        <title>draft genome sequence of fig (Ficus carica).</title>
        <authorList>
            <person name="Takahashi T."/>
            <person name="Nishimura K."/>
        </authorList>
    </citation>
    <scope>NUCLEOTIDE SEQUENCE</scope>
</reference>
<evidence type="ECO:0000256" key="1">
    <source>
        <dbReference type="ARBA" id="ARBA00022737"/>
    </source>
</evidence>
<dbReference type="Pfam" id="PF23598">
    <property type="entry name" value="LRR_14"/>
    <property type="match status" value="1"/>
</dbReference>
<evidence type="ECO:0000313" key="9">
    <source>
        <dbReference type="Proteomes" id="UP001187192"/>
    </source>
</evidence>
<dbReference type="PANTHER" id="PTHR23155">
    <property type="entry name" value="DISEASE RESISTANCE PROTEIN RP"/>
    <property type="match status" value="1"/>
</dbReference>
<evidence type="ECO:0008006" key="10">
    <source>
        <dbReference type="Google" id="ProtNLM"/>
    </source>
</evidence>
<dbReference type="FunFam" id="1.10.10.10:FF:000322">
    <property type="entry name" value="Probable disease resistance protein At1g63360"/>
    <property type="match status" value="1"/>
</dbReference>
<keyword evidence="9" id="KW-1185">Reference proteome</keyword>
<dbReference type="PANTHER" id="PTHR23155:SF1052">
    <property type="entry name" value="DISEASE RESISTANCE PROTEIN RPM1"/>
    <property type="match status" value="1"/>
</dbReference>
<dbReference type="SUPFAM" id="SSF52058">
    <property type="entry name" value="L domain-like"/>
    <property type="match status" value="1"/>
</dbReference>
<dbReference type="Gene3D" id="1.20.5.4130">
    <property type="match status" value="1"/>
</dbReference>
<dbReference type="InterPro" id="IPR002182">
    <property type="entry name" value="NB-ARC"/>
</dbReference>
<dbReference type="AlphaFoldDB" id="A0AA88DSJ8"/>
<evidence type="ECO:0000256" key="3">
    <source>
        <dbReference type="ARBA" id="ARBA00022821"/>
    </source>
</evidence>
<accession>A0AA88DSJ8</accession>
<gene>
    <name evidence="8" type="ORF">TIFTF001_029968</name>
</gene>
<proteinExistence type="predicted"/>
<evidence type="ECO:0000313" key="8">
    <source>
        <dbReference type="EMBL" id="GMN60881.1"/>
    </source>
</evidence>
<keyword evidence="3" id="KW-0611">Plant defense</keyword>
<keyword evidence="2" id="KW-0547">Nucleotide-binding</keyword>
<keyword evidence="1" id="KW-0677">Repeat</keyword>
<dbReference type="InterPro" id="IPR055414">
    <property type="entry name" value="LRR_R13L4/SHOC2-like"/>
</dbReference>
<dbReference type="InterPro" id="IPR038005">
    <property type="entry name" value="RX-like_CC"/>
</dbReference>
<feature type="domain" description="Disease resistance R13L4/SHOC-2-like LRR" evidence="7">
    <location>
        <begin position="554"/>
        <end position="885"/>
    </location>
</feature>
<organism evidence="8 9">
    <name type="scientific">Ficus carica</name>
    <name type="common">Common fig</name>
    <dbReference type="NCBI Taxonomy" id="3494"/>
    <lineage>
        <taxon>Eukaryota</taxon>
        <taxon>Viridiplantae</taxon>
        <taxon>Streptophyta</taxon>
        <taxon>Embryophyta</taxon>
        <taxon>Tracheophyta</taxon>
        <taxon>Spermatophyta</taxon>
        <taxon>Magnoliopsida</taxon>
        <taxon>eudicotyledons</taxon>
        <taxon>Gunneridae</taxon>
        <taxon>Pentapetalae</taxon>
        <taxon>rosids</taxon>
        <taxon>fabids</taxon>
        <taxon>Rosales</taxon>
        <taxon>Moraceae</taxon>
        <taxon>Ficeae</taxon>
        <taxon>Ficus</taxon>
    </lineage>
</organism>
<dbReference type="Gene3D" id="1.10.10.10">
    <property type="entry name" value="Winged helix-like DNA-binding domain superfamily/Winged helix DNA-binding domain"/>
    <property type="match status" value="1"/>
</dbReference>
<dbReference type="Pfam" id="PF18052">
    <property type="entry name" value="Rx_N"/>
    <property type="match status" value="1"/>
</dbReference>
<dbReference type="EMBL" id="BTGU01000103">
    <property type="protein sequence ID" value="GMN60881.1"/>
    <property type="molecule type" value="Genomic_DNA"/>
</dbReference>
<feature type="domain" description="Disease resistance protein winged helix" evidence="6">
    <location>
        <begin position="440"/>
        <end position="510"/>
    </location>
</feature>
<dbReference type="Pfam" id="PF23559">
    <property type="entry name" value="WHD_DRP"/>
    <property type="match status" value="1"/>
</dbReference>
<dbReference type="Gene3D" id="3.40.50.300">
    <property type="entry name" value="P-loop containing nucleotide triphosphate hydrolases"/>
    <property type="match status" value="1"/>
</dbReference>
<feature type="domain" description="Disease resistance N-terminal" evidence="5">
    <location>
        <begin position="5"/>
        <end position="95"/>
    </location>
</feature>
<evidence type="ECO:0000259" key="5">
    <source>
        <dbReference type="Pfam" id="PF18052"/>
    </source>
</evidence>
<dbReference type="Gene3D" id="3.80.10.10">
    <property type="entry name" value="Ribonuclease Inhibitor"/>
    <property type="match status" value="1"/>
</dbReference>
<dbReference type="InterPro" id="IPR044974">
    <property type="entry name" value="Disease_R_plants"/>
</dbReference>
<dbReference type="InterPro" id="IPR042197">
    <property type="entry name" value="Apaf_helical"/>
</dbReference>
<dbReference type="SUPFAM" id="SSF52540">
    <property type="entry name" value="P-loop containing nucleoside triphosphate hydrolases"/>
    <property type="match status" value="1"/>
</dbReference>
<dbReference type="InterPro" id="IPR032675">
    <property type="entry name" value="LRR_dom_sf"/>
</dbReference>
<dbReference type="CDD" id="cd14798">
    <property type="entry name" value="RX-CC_like"/>
    <property type="match status" value="1"/>
</dbReference>